<evidence type="ECO:0000313" key="1">
    <source>
        <dbReference type="EMBL" id="QHU22185.1"/>
    </source>
</evidence>
<sequence>MRYALLLRGHIRFGFHHRDLYELVRRIVKKYDTDIYIHTWSVYSVSLSYRPVHDDNRRVTKETILEYFGELSSRIKHIIIDDDTQIIHNGTTTGNLFDSLTPKLGWKNYWYGQWRLIDYVKNTGTDYDLCINTRFDIMEFAWWRVWEQMGINDERKKYLEFREMLDRIEIATDGAPYHWVQLYYDHYEYGIDNYIIGSVKSLYRLISRFHFHLDELNLIYKNIRVQEMTVFIENERMKIEG</sequence>
<reference evidence="1" key="1">
    <citation type="journal article" date="2020" name="Nature">
        <title>Giant virus diversity and host interactions through global metagenomics.</title>
        <authorList>
            <person name="Schulz F."/>
            <person name="Roux S."/>
            <person name="Paez-Espino D."/>
            <person name="Jungbluth S."/>
            <person name="Walsh D.A."/>
            <person name="Denef V.J."/>
            <person name="McMahon K.D."/>
            <person name="Konstantinidis K.T."/>
            <person name="Eloe-Fadrosh E.A."/>
            <person name="Kyrpides N.C."/>
            <person name="Woyke T."/>
        </authorList>
    </citation>
    <scope>NUCLEOTIDE SEQUENCE</scope>
    <source>
        <strain evidence="1">GVMAG-S-3300013286-35</strain>
    </source>
</reference>
<name>A0A6C0KW50_9ZZZZ</name>
<accession>A0A6C0KW50</accession>
<dbReference type="EMBL" id="MN741000">
    <property type="protein sequence ID" value="QHU22185.1"/>
    <property type="molecule type" value="Genomic_DNA"/>
</dbReference>
<dbReference type="AlphaFoldDB" id="A0A6C0KW50"/>
<organism evidence="1">
    <name type="scientific">viral metagenome</name>
    <dbReference type="NCBI Taxonomy" id="1070528"/>
    <lineage>
        <taxon>unclassified sequences</taxon>
        <taxon>metagenomes</taxon>
        <taxon>organismal metagenomes</taxon>
    </lineage>
</organism>
<protein>
    <recommendedName>
        <fullName evidence="2">Glycosyltransferase</fullName>
    </recommendedName>
</protein>
<proteinExistence type="predicted"/>
<evidence type="ECO:0008006" key="2">
    <source>
        <dbReference type="Google" id="ProtNLM"/>
    </source>
</evidence>